<dbReference type="AlphaFoldDB" id="R2VBM7"/>
<feature type="transmembrane region" description="Helical" evidence="1">
    <location>
        <begin position="62"/>
        <end position="82"/>
    </location>
</feature>
<gene>
    <name evidence="3" type="ORF">I592_00834</name>
    <name evidence="2" type="ORF">UKC_03126</name>
</gene>
<keyword evidence="1" id="KW-0472">Membrane</keyword>
<dbReference type="EMBL" id="AJDQ01000009">
    <property type="protein sequence ID" value="EOI55085.1"/>
    <property type="molecule type" value="Genomic_DNA"/>
</dbReference>
<dbReference type="eggNOG" id="ENOG503065K">
    <property type="taxonomic scope" value="Bacteria"/>
</dbReference>
<sequence length="157" mass="17456">MEKHLKKAKTWNTVVIILGILSVATGVMGLPKVLNPNAKDYEMLGDYGRQMLDYMNSPLTKAVSVLSLVVSIILLVFYFKANKKLSDEIAPSKVPYYVSIGWSLLSLALSLITQPTMQIEGTNINTIMTIVMTVFQVIFLLPALLVIVHLFKAEPEE</sequence>
<evidence type="ECO:0008006" key="6">
    <source>
        <dbReference type="Google" id="ProtNLM"/>
    </source>
</evidence>
<name>R2VBM7_9ENTE</name>
<dbReference type="PATRIC" id="fig|1158614.3.peg.3118"/>
<protein>
    <recommendedName>
        <fullName evidence="6">DUF1648 domain-containing protein</fullName>
    </recommendedName>
</protein>
<reference evidence="3 5" key="2">
    <citation type="submission" date="2013-03" db="EMBL/GenBank/DDBJ databases">
        <title>The Genome Sequence of Enterococcus gilvus ATCC BAA-350 (PacBio/Illumina hybrid assembly).</title>
        <authorList>
            <consortium name="The Broad Institute Genomics Platform"/>
            <consortium name="The Broad Institute Genome Sequencing Center for Infectious Disease"/>
            <person name="Earl A."/>
            <person name="Russ C."/>
            <person name="Gilmore M."/>
            <person name="Surin D."/>
            <person name="Walker B."/>
            <person name="Young S."/>
            <person name="Zeng Q."/>
            <person name="Gargeya S."/>
            <person name="Fitzgerald M."/>
            <person name="Haas B."/>
            <person name="Abouelleil A."/>
            <person name="Allen A.W."/>
            <person name="Alvarado L."/>
            <person name="Arachchi H.M."/>
            <person name="Berlin A.M."/>
            <person name="Chapman S.B."/>
            <person name="Gainer-Dewar J."/>
            <person name="Goldberg J."/>
            <person name="Griggs A."/>
            <person name="Gujja S."/>
            <person name="Hansen M."/>
            <person name="Howarth C."/>
            <person name="Imamovic A."/>
            <person name="Ireland A."/>
            <person name="Larimer J."/>
            <person name="McCowan C."/>
            <person name="Murphy C."/>
            <person name="Pearson M."/>
            <person name="Poon T.W."/>
            <person name="Priest M."/>
            <person name="Roberts A."/>
            <person name="Saif S."/>
            <person name="Shea T."/>
            <person name="Sisk P."/>
            <person name="Sykes S."/>
            <person name="Wortman J."/>
            <person name="Nusbaum C."/>
            <person name="Birren B."/>
        </authorList>
    </citation>
    <scope>NUCLEOTIDE SEQUENCE [LARGE SCALE GENOMIC DNA]</scope>
    <source>
        <strain evidence="3 5">ATCC BAA-350</strain>
    </source>
</reference>
<dbReference type="Proteomes" id="UP000014160">
    <property type="component" value="Unassembled WGS sequence"/>
</dbReference>
<feature type="transmembrane region" description="Helical" evidence="1">
    <location>
        <begin position="124"/>
        <end position="151"/>
    </location>
</feature>
<feature type="transmembrane region" description="Helical" evidence="1">
    <location>
        <begin position="94"/>
        <end position="112"/>
    </location>
</feature>
<accession>R2VBM7</accession>
<evidence type="ECO:0000256" key="1">
    <source>
        <dbReference type="SAM" id="Phobius"/>
    </source>
</evidence>
<proteinExistence type="predicted"/>
<dbReference type="OrthoDB" id="2183385at2"/>
<keyword evidence="5" id="KW-1185">Reference proteome</keyword>
<keyword evidence="1" id="KW-1133">Transmembrane helix</keyword>
<dbReference type="Proteomes" id="UP000013750">
    <property type="component" value="Unassembled WGS sequence"/>
</dbReference>
<evidence type="ECO:0000313" key="4">
    <source>
        <dbReference type="Proteomes" id="UP000013750"/>
    </source>
</evidence>
<organism evidence="2 4">
    <name type="scientific">Enterococcus gilvus ATCC BAA-350</name>
    <dbReference type="NCBI Taxonomy" id="1158614"/>
    <lineage>
        <taxon>Bacteria</taxon>
        <taxon>Bacillati</taxon>
        <taxon>Bacillota</taxon>
        <taxon>Bacilli</taxon>
        <taxon>Lactobacillales</taxon>
        <taxon>Enterococcaceae</taxon>
        <taxon>Enterococcus</taxon>
    </lineage>
</organism>
<comment type="caution">
    <text evidence="2">The sequence shown here is derived from an EMBL/GenBank/DDBJ whole genome shotgun (WGS) entry which is preliminary data.</text>
</comment>
<evidence type="ECO:0000313" key="3">
    <source>
        <dbReference type="EMBL" id="EOW81538.1"/>
    </source>
</evidence>
<dbReference type="HOGENOM" id="CLU_134310_0_0_9"/>
<feature type="transmembrane region" description="Helical" evidence="1">
    <location>
        <begin position="12"/>
        <end position="34"/>
    </location>
</feature>
<dbReference type="RefSeq" id="WP_010781488.1">
    <property type="nucleotide sequence ID" value="NZ_ASWH01000001.1"/>
</dbReference>
<evidence type="ECO:0000313" key="5">
    <source>
        <dbReference type="Proteomes" id="UP000014160"/>
    </source>
</evidence>
<evidence type="ECO:0000313" key="2">
    <source>
        <dbReference type="EMBL" id="EOI55085.1"/>
    </source>
</evidence>
<dbReference type="EMBL" id="ASWH01000001">
    <property type="protein sequence ID" value="EOW81538.1"/>
    <property type="molecule type" value="Genomic_DNA"/>
</dbReference>
<reference evidence="2 4" key="1">
    <citation type="submission" date="2013-02" db="EMBL/GenBank/DDBJ databases">
        <title>The Genome Sequence of Enterococcus gilvus ATCC BAA-350.</title>
        <authorList>
            <consortium name="The Broad Institute Genome Sequencing Platform"/>
            <consortium name="The Broad Institute Genome Sequencing Center for Infectious Disease"/>
            <person name="Earl A.M."/>
            <person name="Gilmore M.S."/>
            <person name="Lebreton F."/>
            <person name="Walker B."/>
            <person name="Young S.K."/>
            <person name="Zeng Q."/>
            <person name="Gargeya S."/>
            <person name="Fitzgerald M."/>
            <person name="Haas B."/>
            <person name="Abouelleil A."/>
            <person name="Alvarado L."/>
            <person name="Arachchi H.M."/>
            <person name="Berlin A.M."/>
            <person name="Chapman S.B."/>
            <person name="Dewar J."/>
            <person name="Goldberg J."/>
            <person name="Griggs A."/>
            <person name="Gujja S."/>
            <person name="Hansen M."/>
            <person name="Howarth C."/>
            <person name="Imamovic A."/>
            <person name="Larimer J."/>
            <person name="McCowan C."/>
            <person name="Murphy C."/>
            <person name="Neiman D."/>
            <person name="Pearson M."/>
            <person name="Priest M."/>
            <person name="Roberts A."/>
            <person name="Saif S."/>
            <person name="Shea T."/>
            <person name="Sisk P."/>
            <person name="Sykes S."/>
            <person name="Wortman J."/>
            <person name="Nusbaum C."/>
            <person name="Birren B."/>
        </authorList>
    </citation>
    <scope>NUCLEOTIDE SEQUENCE [LARGE SCALE GENOMIC DNA]</scope>
    <source>
        <strain evidence="2 4">ATCC BAA-350</strain>
    </source>
</reference>
<keyword evidence="1" id="KW-0812">Transmembrane</keyword>